<dbReference type="HOGENOM" id="CLU_1176420_0_0_1"/>
<reference evidence="4" key="1">
    <citation type="journal article" date="2012" name="Nature">
        <title>The oyster genome reveals stress adaptation and complexity of shell formation.</title>
        <authorList>
            <person name="Zhang G."/>
            <person name="Fang X."/>
            <person name="Guo X."/>
            <person name="Li L."/>
            <person name="Luo R."/>
            <person name="Xu F."/>
            <person name="Yang P."/>
            <person name="Zhang L."/>
            <person name="Wang X."/>
            <person name="Qi H."/>
            <person name="Xiong Z."/>
            <person name="Que H."/>
            <person name="Xie Y."/>
            <person name="Holland P.W."/>
            <person name="Paps J."/>
            <person name="Zhu Y."/>
            <person name="Wu F."/>
            <person name="Chen Y."/>
            <person name="Wang J."/>
            <person name="Peng C."/>
            <person name="Meng J."/>
            <person name="Yang L."/>
            <person name="Liu J."/>
            <person name="Wen B."/>
            <person name="Zhang N."/>
            <person name="Huang Z."/>
            <person name="Zhu Q."/>
            <person name="Feng Y."/>
            <person name="Mount A."/>
            <person name="Hedgecock D."/>
            <person name="Xu Z."/>
            <person name="Liu Y."/>
            <person name="Domazet-Loso T."/>
            <person name="Du Y."/>
            <person name="Sun X."/>
            <person name="Zhang S."/>
            <person name="Liu B."/>
            <person name="Cheng P."/>
            <person name="Jiang X."/>
            <person name="Li J."/>
            <person name="Fan D."/>
            <person name="Wang W."/>
            <person name="Fu W."/>
            <person name="Wang T."/>
            <person name="Wang B."/>
            <person name="Zhang J."/>
            <person name="Peng Z."/>
            <person name="Li Y."/>
            <person name="Li N."/>
            <person name="Wang J."/>
            <person name="Chen M."/>
            <person name="He Y."/>
            <person name="Tan F."/>
            <person name="Song X."/>
            <person name="Zheng Q."/>
            <person name="Huang R."/>
            <person name="Yang H."/>
            <person name="Du X."/>
            <person name="Chen L."/>
            <person name="Yang M."/>
            <person name="Gaffney P.M."/>
            <person name="Wang S."/>
            <person name="Luo L."/>
            <person name="She Z."/>
            <person name="Ming Y."/>
            <person name="Huang W."/>
            <person name="Zhang S."/>
            <person name="Huang B."/>
            <person name="Zhang Y."/>
            <person name="Qu T."/>
            <person name="Ni P."/>
            <person name="Miao G."/>
            <person name="Wang J."/>
            <person name="Wang Q."/>
            <person name="Steinberg C.E."/>
            <person name="Wang H."/>
            <person name="Li N."/>
            <person name="Qian L."/>
            <person name="Zhang G."/>
            <person name="Li Y."/>
            <person name="Yang H."/>
            <person name="Liu X."/>
            <person name="Wang J."/>
            <person name="Yin Y."/>
            <person name="Wang J."/>
        </authorList>
    </citation>
    <scope>NUCLEOTIDE SEQUENCE [LARGE SCALE GENOMIC DNA]</scope>
    <source>
        <strain evidence="4">05x7-T-G4-1.051#20</strain>
    </source>
</reference>
<dbReference type="Gene3D" id="3.40.30.10">
    <property type="entry name" value="Glutaredoxin"/>
    <property type="match status" value="2"/>
</dbReference>
<evidence type="ECO:0000313" key="4">
    <source>
        <dbReference type="EMBL" id="EKC30622.1"/>
    </source>
</evidence>
<evidence type="ECO:0000256" key="3">
    <source>
        <dbReference type="ARBA" id="ARBA00023002"/>
    </source>
</evidence>
<name>K1Q2K8_MAGGI</name>
<keyword evidence="3" id="KW-0560">Oxidoreductase</keyword>
<dbReference type="InterPro" id="IPR000889">
    <property type="entry name" value="Glutathione_peroxidase"/>
</dbReference>
<dbReference type="InParanoid" id="K1Q2K8"/>
<comment type="similarity">
    <text evidence="1">Belongs to the glutathione peroxidase family.</text>
</comment>
<organism evidence="4">
    <name type="scientific">Magallana gigas</name>
    <name type="common">Pacific oyster</name>
    <name type="synonym">Crassostrea gigas</name>
    <dbReference type="NCBI Taxonomy" id="29159"/>
    <lineage>
        <taxon>Eukaryota</taxon>
        <taxon>Metazoa</taxon>
        <taxon>Spiralia</taxon>
        <taxon>Lophotrochozoa</taxon>
        <taxon>Mollusca</taxon>
        <taxon>Bivalvia</taxon>
        <taxon>Autobranchia</taxon>
        <taxon>Pteriomorphia</taxon>
        <taxon>Ostreida</taxon>
        <taxon>Ostreoidea</taxon>
        <taxon>Ostreidae</taxon>
        <taxon>Magallana</taxon>
    </lineage>
</organism>
<evidence type="ECO:0000256" key="1">
    <source>
        <dbReference type="ARBA" id="ARBA00006926"/>
    </source>
</evidence>
<dbReference type="PANTHER" id="PTHR11592:SF134">
    <property type="entry name" value="PHOSPHOLIPID HYDROPEROXIDE GLUTATHIONE PEROXIDASE"/>
    <property type="match status" value="1"/>
</dbReference>
<dbReference type="GO" id="GO:0004601">
    <property type="term" value="F:peroxidase activity"/>
    <property type="evidence" value="ECO:0007669"/>
    <property type="project" value="UniProtKB-KW"/>
</dbReference>
<sequence length="236" mass="26545">MTIFNVRWYLIQRYSSVHMQITTPQTNDSTYCDRVVFTVLEDSSGAVYQPCAVRTGCGNVGVEGISSIRLRRAVGRKRFLVEKGIVLGKHIVGNNNSKGVITRGAKSKEEWKSAESIYDFSVKDIDGNEVSLEKYRNQEPGSEEEIKKFVTERYGVKFDMFSKIDVNGNNAHPLYKYLKAKQGGTLGDFIKWNFTKFLVNKEGKPVKRYAPNTEPFVSTPTICTCYESCTASVTGT</sequence>
<keyword evidence="2 4" id="KW-0575">Peroxidase</keyword>
<evidence type="ECO:0000256" key="2">
    <source>
        <dbReference type="ARBA" id="ARBA00022559"/>
    </source>
</evidence>
<accession>K1Q2K8</accession>
<dbReference type="CDD" id="cd00340">
    <property type="entry name" value="GSH_Peroxidase"/>
    <property type="match status" value="1"/>
</dbReference>
<dbReference type="Pfam" id="PF00255">
    <property type="entry name" value="GSHPx"/>
    <property type="match status" value="1"/>
</dbReference>
<gene>
    <name evidence="4" type="ORF">CGI_10005470</name>
</gene>
<dbReference type="AlphaFoldDB" id="K1Q2K8"/>
<dbReference type="InterPro" id="IPR036249">
    <property type="entry name" value="Thioredoxin-like_sf"/>
</dbReference>
<dbReference type="EMBL" id="JH816545">
    <property type="protein sequence ID" value="EKC30622.1"/>
    <property type="molecule type" value="Genomic_DNA"/>
</dbReference>
<protein>
    <submittedName>
        <fullName evidence="4">Glutathione peroxidase</fullName>
    </submittedName>
</protein>
<proteinExistence type="inferred from homology"/>
<dbReference type="PANTHER" id="PTHR11592">
    <property type="entry name" value="GLUTATHIONE PEROXIDASE"/>
    <property type="match status" value="1"/>
</dbReference>
<dbReference type="GO" id="GO:0006979">
    <property type="term" value="P:response to oxidative stress"/>
    <property type="evidence" value="ECO:0007669"/>
    <property type="project" value="InterPro"/>
</dbReference>
<dbReference type="SUPFAM" id="SSF52833">
    <property type="entry name" value="Thioredoxin-like"/>
    <property type="match status" value="1"/>
</dbReference>
<dbReference type="PROSITE" id="PS51355">
    <property type="entry name" value="GLUTATHIONE_PEROXID_3"/>
    <property type="match status" value="1"/>
</dbReference>